<keyword evidence="5" id="KW-0274">FAD</keyword>
<dbReference type="GO" id="GO:0016491">
    <property type="term" value="F:oxidoreductase activity"/>
    <property type="evidence" value="ECO:0007669"/>
    <property type="project" value="UniProtKB-KW"/>
</dbReference>
<dbReference type="EMBL" id="BARS01015637">
    <property type="protein sequence ID" value="GAF92702.1"/>
    <property type="molecule type" value="Genomic_DNA"/>
</dbReference>
<evidence type="ECO:0000313" key="10">
    <source>
        <dbReference type="EMBL" id="GAF92702.1"/>
    </source>
</evidence>
<comment type="caution">
    <text evidence="10">The sequence shown here is derived from an EMBL/GenBank/DDBJ whole genome shotgun (WGS) entry which is preliminary data.</text>
</comment>
<feature type="domain" description="4Fe-4S ferredoxin-type" evidence="9">
    <location>
        <begin position="113"/>
        <end position="137"/>
    </location>
</feature>
<evidence type="ECO:0000256" key="4">
    <source>
        <dbReference type="ARBA" id="ARBA00022723"/>
    </source>
</evidence>
<organism evidence="10">
    <name type="scientific">marine sediment metagenome</name>
    <dbReference type="NCBI Taxonomy" id="412755"/>
    <lineage>
        <taxon>unclassified sequences</taxon>
        <taxon>metagenomes</taxon>
        <taxon>ecological metagenomes</taxon>
    </lineage>
</organism>
<protein>
    <recommendedName>
        <fullName evidence="9">4Fe-4S ferredoxin-type domain-containing protein</fullName>
    </recommendedName>
</protein>
<dbReference type="GO" id="GO:0046872">
    <property type="term" value="F:metal ion binding"/>
    <property type="evidence" value="ECO:0007669"/>
    <property type="project" value="UniProtKB-KW"/>
</dbReference>
<evidence type="ECO:0000256" key="8">
    <source>
        <dbReference type="ARBA" id="ARBA00023014"/>
    </source>
</evidence>
<name>X0TX37_9ZZZZ</name>
<evidence type="ECO:0000256" key="6">
    <source>
        <dbReference type="ARBA" id="ARBA00023002"/>
    </source>
</evidence>
<dbReference type="Gene3D" id="3.50.50.60">
    <property type="entry name" value="FAD/NAD(P)-binding domain"/>
    <property type="match status" value="1"/>
</dbReference>
<dbReference type="GO" id="GO:0051539">
    <property type="term" value="F:4 iron, 4 sulfur cluster binding"/>
    <property type="evidence" value="ECO:0007669"/>
    <property type="project" value="UniProtKB-KW"/>
</dbReference>
<accession>X0TX37</accession>
<dbReference type="InterPro" id="IPR017900">
    <property type="entry name" value="4Fe4S_Fe_S_CS"/>
</dbReference>
<evidence type="ECO:0000256" key="7">
    <source>
        <dbReference type="ARBA" id="ARBA00023004"/>
    </source>
</evidence>
<comment type="similarity">
    <text evidence="2">Belongs to the HdrA family.</text>
</comment>
<proteinExistence type="inferred from homology"/>
<evidence type="ECO:0000259" key="9">
    <source>
        <dbReference type="PROSITE" id="PS51379"/>
    </source>
</evidence>
<dbReference type="InterPro" id="IPR039650">
    <property type="entry name" value="HdrA-like"/>
</dbReference>
<dbReference type="AlphaFoldDB" id="X0TX37"/>
<keyword evidence="7" id="KW-0408">Iron</keyword>
<dbReference type="PROSITE" id="PS00198">
    <property type="entry name" value="4FE4S_FER_1"/>
    <property type="match status" value="1"/>
</dbReference>
<evidence type="ECO:0000256" key="5">
    <source>
        <dbReference type="ARBA" id="ARBA00022827"/>
    </source>
</evidence>
<evidence type="ECO:0000256" key="2">
    <source>
        <dbReference type="ARBA" id="ARBA00006561"/>
    </source>
</evidence>
<reference evidence="10" key="1">
    <citation type="journal article" date="2014" name="Front. Microbiol.">
        <title>High frequency of phylogenetically diverse reductive dehalogenase-homologous genes in deep subseafloor sedimentary metagenomes.</title>
        <authorList>
            <person name="Kawai M."/>
            <person name="Futagami T."/>
            <person name="Toyoda A."/>
            <person name="Takaki Y."/>
            <person name="Nishi S."/>
            <person name="Hori S."/>
            <person name="Arai W."/>
            <person name="Tsubouchi T."/>
            <person name="Morono Y."/>
            <person name="Uchiyama I."/>
            <person name="Ito T."/>
            <person name="Fujiyama A."/>
            <person name="Inagaki F."/>
            <person name="Takami H."/>
        </authorList>
    </citation>
    <scope>NUCLEOTIDE SEQUENCE</scope>
    <source>
        <strain evidence="10">Expedition CK06-06</strain>
    </source>
</reference>
<dbReference type="SUPFAM" id="SSF51905">
    <property type="entry name" value="FAD/NAD(P)-binding domain"/>
    <property type="match status" value="1"/>
</dbReference>
<sequence length="137" mass="14608">MQVAEFEPIAGQDDGGDQIQAEMLVVGGGIAGMTAAIETAELGKKVVLVECNPSLGGRVAATNQYFPKLCPPACGMEINLKRMRSNPNVRILTLAEVESVSGAAGDYAVQIKLKPRYVNEKCTCCGECEKVCEVERD</sequence>
<keyword evidence="5" id="KW-0285">Flavoprotein</keyword>
<dbReference type="PANTHER" id="PTHR43498:SF1">
    <property type="entry name" value="COB--COM HETERODISULFIDE REDUCTASE IRON-SULFUR SUBUNIT A"/>
    <property type="match status" value="1"/>
</dbReference>
<dbReference type="Pfam" id="PF12831">
    <property type="entry name" value="FAD_oxidored"/>
    <property type="match status" value="1"/>
</dbReference>
<dbReference type="PROSITE" id="PS51379">
    <property type="entry name" value="4FE4S_FER_2"/>
    <property type="match status" value="1"/>
</dbReference>
<evidence type="ECO:0000256" key="1">
    <source>
        <dbReference type="ARBA" id="ARBA00001974"/>
    </source>
</evidence>
<dbReference type="InterPro" id="IPR036188">
    <property type="entry name" value="FAD/NAD-bd_sf"/>
</dbReference>
<keyword evidence="8" id="KW-0411">Iron-sulfur</keyword>
<keyword evidence="6" id="KW-0560">Oxidoreductase</keyword>
<evidence type="ECO:0000256" key="3">
    <source>
        <dbReference type="ARBA" id="ARBA00022485"/>
    </source>
</evidence>
<dbReference type="InterPro" id="IPR017896">
    <property type="entry name" value="4Fe4S_Fe-S-bd"/>
</dbReference>
<feature type="non-terminal residue" evidence="10">
    <location>
        <position position="137"/>
    </location>
</feature>
<gene>
    <name evidence="10" type="ORF">S01H1_25847</name>
</gene>
<dbReference type="PANTHER" id="PTHR43498">
    <property type="entry name" value="FERREDOXIN:COB-COM HETERODISULFIDE REDUCTASE SUBUNIT A"/>
    <property type="match status" value="1"/>
</dbReference>
<comment type="cofactor">
    <cofactor evidence="1">
        <name>FAD</name>
        <dbReference type="ChEBI" id="CHEBI:57692"/>
    </cofactor>
</comment>
<keyword evidence="4" id="KW-0479">Metal-binding</keyword>
<keyword evidence="3" id="KW-0004">4Fe-4S</keyword>